<comment type="pathway">
    <text evidence="2">Secondary metabolite biosynthesis.</text>
</comment>
<dbReference type="Pfam" id="PF01494">
    <property type="entry name" value="FAD_binding_3"/>
    <property type="match status" value="1"/>
</dbReference>
<dbReference type="GO" id="GO:0005506">
    <property type="term" value="F:iron ion binding"/>
    <property type="evidence" value="ECO:0007669"/>
    <property type="project" value="InterPro"/>
</dbReference>
<evidence type="ECO:0000256" key="11">
    <source>
        <dbReference type="PIRSR" id="PIRSR602401-1"/>
    </source>
</evidence>
<dbReference type="InParanoid" id="A0A409W3P1"/>
<dbReference type="InterPro" id="IPR002401">
    <property type="entry name" value="Cyt_P450_E_grp-I"/>
</dbReference>
<evidence type="ECO:0000313" key="14">
    <source>
        <dbReference type="Proteomes" id="UP000284706"/>
    </source>
</evidence>
<comment type="caution">
    <text evidence="13">The sequence shown here is derived from an EMBL/GenBank/DDBJ whole genome shotgun (WGS) entry which is preliminary data.</text>
</comment>
<feature type="binding site" description="axial binding residue" evidence="11">
    <location>
        <position position="472"/>
    </location>
    <ligand>
        <name>heme</name>
        <dbReference type="ChEBI" id="CHEBI:30413"/>
    </ligand>
    <ligandPart>
        <name>Fe</name>
        <dbReference type="ChEBI" id="CHEBI:18248"/>
    </ligandPart>
</feature>
<keyword evidence="4 11" id="KW-0349">Heme</keyword>
<reference evidence="13 14" key="1">
    <citation type="journal article" date="2018" name="Evol. Lett.">
        <title>Horizontal gene cluster transfer increased hallucinogenic mushroom diversity.</title>
        <authorList>
            <person name="Reynolds H.T."/>
            <person name="Vijayakumar V."/>
            <person name="Gluck-Thaler E."/>
            <person name="Korotkin H.B."/>
            <person name="Matheny P.B."/>
            <person name="Slot J.C."/>
        </authorList>
    </citation>
    <scope>NUCLEOTIDE SEQUENCE [LARGE SCALE GENOMIC DNA]</scope>
    <source>
        <strain evidence="13 14">SRW20</strain>
    </source>
</reference>
<dbReference type="Gene3D" id="3.50.50.60">
    <property type="entry name" value="FAD/NAD(P)-binding domain"/>
    <property type="match status" value="1"/>
</dbReference>
<dbReference type="GO" id="GO:0016020">
    <property type="term" value="C:membrane"/>
    <property type="evidence" value="ECO:0007669"/>
    <property type="project" value="UniProtKB-SubCell"/>
</dbReference>
<dbReference type="GO" id="GO:0020037">
    <property type="term" value="F:heme binding"/>
    <property type="evidence" value="ECO:0007669"/>
    <property type="project" value="InterPro"/>
</dbReference>
<dbReference type="AlphaFoldDB" id="A0A409W3P1"/>
<keyword evidence="5" id="KW-0285">Flavoprotein</keyword>
<keyword evidence="10" id="KW-0503">Monooxygenase</keyword>
<dbReference type="EMBL" id="NHYE01005421">
    <property type="protein sequence ID" value="PPQ73129.1"/>
    <property type="molecule type" value="Genomic_DNA"/>
</dbReference>
<dbReference type="Pfam" id="PF00067">
    <property type="entry name" value="p450"/>
    <property type="match status" value="2"/>
</dbReference>
<dbReference type="PANTHER" id="PTHR46300:SF7">
    <property type="entry name" value="P450, PUTATIVE (EUROFUNG)-RELATED"/>
    <property type="match status" value="1"/>
</dbReference>
<evidence type="ECO:0000256" key="10">
    <source>
        <dbReference type="ARBA" id="ARBA00023033"/>
    </source>
</evidence>
<dbReference type="GO" id="GO:0016705">
    <property type="term" value="F:oxidoreductase activity, acting on paired donors, with incorporation or reduction of molecular oxygen"/>
    <property type="evidence" value="ECO:0007669"/>
    <property type="project" value="InterPro"/>
</dbReference>
<dbReference type="InterPro" id="IPR002938">
    <property type="entry name" value="FAD-bd"/>
</dbReference>
<dbReference type="InterPro" id="IPR036188">
    <property type="entry name" value="FAD/NAD-bd_sf"/>
</dbReference>
<organism evidence="13 14">
    <name type="scientific">Gymnopilus dilepis</name>
    <dbReference type="NCBI Taxonomy" id="231916"/>
    <lineage>
        <taxon>Eukaryota</taxon>
        <taxon>Fungi</taxon>
        <taxon>Dikarya</taxon>
        <taxon>Basidiomycota</taxon>
        <taxon>Agaricomycotina</taxon>
        <taxon>Agaricomycetes</taxon>
        <taxon>Agaricomycetidae</taxon>
        <taxon>Agaricales</taxon>
        <taxon>Agaricineae</taxon>
        <taxon>Hymenogastraceae</taxon>
        <taxon>Gymnopilus</taxon>
    </lineage>
</organism>
<dbReference type="InterPro" id="IPR050364">
    <property type="entry name" value="Cytochrome_P450_fung"/>
</dbReference>
<keyword evidence="7" id="KW-0274">FAD</keyword>
<dbReference type="STRING" id="231916.A0A409W3P1"/>
<sequence>MDSLPRSSVIAAAAFGGLVFYYALSLTRGKRLPPGPRRLPVIGNVHQMPVESPWMAFSEWGKTYGDIIHVDILGQPLIIINSTKVAKELLDRRSAVYSDRPHFEFASLVRDIHFDHASPGHGRRPVSLKNHAEGYALLMSDVSISVGYDETFVLQPYGENWRKQRRLIAQDFGLSSTPKYYPLQEKEAAILVRNLLKDPSSLVEQIKLRIGIIIIRVTYGYYIQTPDDPFLTTPLQAMVNFGKATAPGNFLVDFIPALKHVPRWMPGSGFLQTADEWRKIVWDASWNPYDWCKKNLETGKTLMPNLCGNYVQEAGGKMSHDDEMKLVWAASSVMGGGLDTNMSSALSFFMAMILNPAIQTKAQAELDSVVGKDRLPTLNDKPNLPYIRSIMAEVFRWAPAIPLGIPHATSDHDVYEGYDIPKGSLIMPNVWHMLHDPEVYPNPMEFNPERFNGSDAEMAKVYLSFGFGRRICPGMHFAEGTLFSIIATTLATCDILPGLDANGNEVMPKYAYTPGTITFPEAFPVRLRPRSPHATALLSDPKKTTVLVIGGGPAGSSAATILRREGHDVTLFEASKFPRYHVGESMLPSLRNYLNFMGVEDEFVKHGFLNKPGACFKLVPNLRESWTDFTALGPGYATWNVIRSEMDELLLRHAAKEGVQVFEETKVDEVQFEGDPKTSRPISATWTSKDGSSGKIEFDWLVDASGRAGVMSTKYLNNRQMRESLRNVAVWGYWKDVKRYGVGTKKANSAWFEALRDESGWAWIIPLHNGTTSVGFVMHQSISNKKKAILKPDGTRPSLTEHYLDQLQYVPGVRELIGDKGSFIPGSTKSASDFSYSATRYSGDHFRIIGDAANFVDPFFSSGVHIGMTGALSAAATICASIKGQVDEATSQAWHDAKVGIAHTRFLVVVLSAYKQMRLQSTAVLGDLDSENFDEAFDMFRPVIFGLADSQKKLTDTQVQDIMDICQSFFDPNVNEDDIHSARQRYGVDLIKMQAPVLGKQKIDELAKGDEIGERVLKKFDALKVFSDDVEATYMGRNPLLGYKANVKRGELGLTKVDASEEATETDEIIVAAP</sequence>
<evidence type="ECO:0000256" key="6">
    <source>
        <dbReference type="ARBA" id="ARBA00022723"/>
    </source>
</evidence>
<keyword evidence="9 11" id="KW-0408">Iron</keyword>
<evidence type="ECO:0000256" key="9">
    <source>
        <dbReference type="ARBA" id="ARBA00023004"/>
    </source>
</evidence>
<comment type="cofactor">
    <cofactor evidence="1 11">
        <name>heme</name>
        <dbReference type="ChEBI" id="CHEBI:30413"/>
    </cofactor>
</comment>
<evidence type="ECO:0000256" key="8">
    <source>
        <dbReference type="ARBA" id="ARBA00023002"/>
    </source>
</evidence>
<dbReference type="SUPFAM" id="SSF51905">
    <property type="entry name" value="FAD/NAD(P)-binding domain"/>
    <property type="match status" value="1"/>
</dbReference>
<keyword evidence="8" id="KW-0560">Oxidoreductase</keyword>
<dbReference type="OrthoDB" id="3340390at2759"/>
<accession>A0A409W3P1</accession>
<evidence type="ECO:0000259" key="12">
    <source>
        <dbReference type="Pfam" id="PF01494"/>
    </source>
</evidence>
<dbReference type="Gene3D" id="1.10.630.10">
    <property type="entry name" value="Cytochrome P450"/>
    <property type="match status" value="1"/>
</dbReference>
<dbReference type="InterPro" id="IPR036396">
    <property type="entry name" value="Cyt_P450_sf"/>
</dbReference>
<feature type="domain" description="FAD-binding" evidence="12">
    <location>
        <begin position="543"/>
        <end position="892"/>
    </location>
</feature>
<proteinExistence type="inferred from homology"/>
<dbReference type="CDD" id="cd11065">
    <property type="entry name" value="CYP64-like"/>
    <property type="match status" value="1"/>
</dbReference>
<evidence type="ECO:0000256" key="5">
    <source>
        <dbReference type="ARBA" id="ARBA00022630"/>
    </source>
</evidence>
<evidence type="ECO:0000256" key="7">
    <source>
        <dbReference type="ARBA" id="ARBA00022827"/>
    </source>
</evidence>
<keyword evidence="6 11" id="KW-0479">Metal-binding</keyword>
<dbReference type="PROSITE" id="PS00086">
    <property type="entry name" value="CYTOCHROME_P450"/>
    <property type="match status" value="1"/>
</dbReference>
<gene>
    <name evidence="13" type="ORF">CVT26_014951</name>
</gene>
<evidence type="ECO:0000256" key="4">
    <source>
        <dbReference type="ARBA" id="ARBA00022617"/>
    </source>
</evidence>
<dbReference type="GO" id="GO:0004497">
    <property type="term" value="F:monooxygenase activity"/>
    <property type="evidence" value="ECO:0007669"/>
    <property type="project" value="UniProtKB-KW"/>
</dbReference>
<dbReference type="InterPro" id="IPR017972">
    <property type="entry name" value="Cyt_P450_CS"/>
</dbReference>
<evidence type="ECO:0000256" key="2">
    <source>
        <dbReference type="ARBA" id="ARBA00005179"/>
    </source>
</evidence>
<dbReference type="Proteomes" id="UP000284706">
    <property type="component" value="Unassembled WGS sequence"/>
</dbReference>
<dbReference type="InterPro" id="IPR001128">
    <property type="entry name" value="Cyt_P450"/>
</dbReference>
<comment type="similarity">
    <text evidence="3">Belongs to the cytochrome P450 family.</text>
</comment>
<name>A0A409W3P1_9AGAR</name>
<evidence type="ECO:0000313" key="13">
    <source>
        <dbReference type="EMBL" id="PPQ73129.1"/>
    </source>
</evidence>
<evidence type="ECO:0000256" key="3">
    <source>
        <dbReference type="ARBA" id="ARBA00010617"/>
    </source>
</evidence>
<dbReference type="PRINTS" id="PR00463">
    <property type="entry name" value="EP450I"/>
</dbReference>
<protein>
    <recommendedName>
        <fullName evidence="12">FAD-binding domain-containing protein</fullName>
    </recommendedName>
</protein>
<evidence type="ECO:0000256" key="1">
    <source>
        <dbReference type="ARBA" id="ARBA00001971"/>
    </source>
</evidence>
<dbReference type="SUPFAM" id="SSF48264">
    <property type="entry name" value="Cytochrome P450"/>
    <property type="match status" value="1"/>
</dbReference>
<dbReference type="GO" id="GO:0071949">
    <property type="term" value="F:FAD binding"/>
    <property type="evidence" value="ECO:0007669"/>
    <property type="project" value="InterPro"/>
</dbReference>
<keyword evidence="14" id="KW-1185">Reference proteome</keyword>
<dbReference type="PANTHER" id="PTHR46300">
    <property type="entry name" value="P450, PUTATIVE (EUROFUNG)-RELATED-RELATED"/>
    <property type="match status" value="1"/>
</dbReference>